<protein>
    <submittedName>
        <fullName evidence="1">Uncharacterized protein</fullName>
    </submittedName>
</protein>
<organism evidence="1 2">
    <name type="scientific">Gossypium arboreum</name>
    <name type="common">Tree cotton</name>
    <name type="synonym">Gossypium nanking</name>
    <dbReference type="NCBI Taxonomy" id="29729"/>
    <lineage>
        <taxon>Eukaryota</taxon>
        <taxon>Viridiplantae</taxon>
        <taxon>Streptophyta</taxon>
        <taxon>Embryophyta</taxon>
        <taxon>Tracheophyta</taxon>
        <taxon>Spermatophyta</taxon>
        <taxon>Magnoliopsida</taxon>
        <taxon>eudicotyledons</taxon>
        <taxon>Gunneridae</taxon>
        <taxon>Pentapetalae</taxon>
        <taxon>rosids</taxon>
        <taxon>malvids</taxon>
        <taxon>Malvales</taxon>
        <taxon>Malvaceae</taxon>
        <taxon>Malvoideae</taxon>
        <taxon>Gossypium</taxon>
    </lineage>
</organism>
<reference evidence="1 2" key="1">
    <citation type="submission" date="2023-03" db="EMBL/GenBank/DDBJ databases">
        <title>WGS of Gossypium arboreum.</title>
        <authorList>
            <person name="Yu D."/>
        </authorList>
    </citation>
    <scope>NUCLEOTIDE SEQUENCE [LARGE SCALE GENOMIC DNA]</scope>
    <source>
        <tissue evidence="1">Leaf</tissue>
    </source>
</reference>
<dbReference type="Proteomes" id="UP001358586">
    <property type="component" value="Chromosome 9"/>
</dbReference>
<gene>
    <name evidence="1" type="ORF">PVK06_031371</name>
</gene>
<dbReference type="EMBL" id="JARKNE010000009">
    <property type="protein sequence ID" value="KAK5803722.1"/>
    <property type="molecule type" value="Genomic_DNA"/>
</dbReference>
<evidence type="ECO:0000313" key="1">
    <source>
        <dbReference type="EMBL" id="KAK5803722.1"/>
    </source>
</evidence>
<comment type="caution">
    <text evidence="1">The sequence shown here is derived from an EMBL/GenBank/DDBJ whole genome shotgun (WGS) entry which is preliminary data.</text>
</comment>
<evidence type="ECO:0000313" key="2">
    <source>
        <dbReference type="Proteomes" id="UP001358586"/>
    </source>
</evidence>
<sequence>MIPMNLLHPFAAEVNSNFEALWAYLLLRSCPWLLLLVGTCCSTDKMFPQVLHDVWRKNEEIIFKMWNFEGASVLSGHFGMEIERVNKIDLLVLGLLLGDLIE</sequence>
<accession>A0ABR0NRU3</accession>
<proteinExistence type="predicted"/>
<keyword evidence="2" id="KW-1185">Reference proteome</keyword>
<name>A0ABR0NRU3_GOSAR</name>